<evidence type="ECO:0000313" key="2">
    <source>
        <dbReference type="Proteomes" id="UP001589609"/>
    </source>
</evidence>
<keyword evidence="2" id="KW-1185">Reference proteome</keyword>
<protein>
    <submittedName>
        <fullName evidence="1">Extracellular matrix/biofilm biosynthesis regulator RemA family protein</fullName>
    </submittedName>
</protein>
<proteinExistence type="predicted"/>
<sequence>MESAPIKRLVQKASEQNLLLYAIYDRNMNVIMMMDEGHSVLSLVQPETIVQRLSHKEDLSDEGQVYI</sequence>
<dbReference type="PANTHER" id="PTHR38449">
    <property type="entry name" value="REGULATORY PROTEIN TM_1690-RELATED"/>
    <property type="match status" value="1"/>
</dbReference>
<organism evidence="1 2">
    <name type="scientific">Ectobacillus funiculus</name>
    <dbReference type="NCBI Taxonomy" id="137993"/>
    <lineage>
        <taxon>Bacteria</taxon>
        <taxon>Bacillati</taxon>
        <taxon>Bacillota</taxon>
        <taxon>Bacilli</taxon>
        <taxon>Bacillales</taxon>
        <taxon>Bacillaceae</taxon>
        <taxon>Ectobacillus</taxon>
    </lineage>
</organism>
<name>A0ABV5WPJ3_9BACI</name>
<dbReference type="Pfam" id="PF04025">
    <property type="entry name" value="RemA-like"/>
    <property type="match status" value="1"/>
</dbReference>
<comment type="caution">
    <text evidence="1">The sequence shown here is derived from an EMBL/GenBank/DDBJ whole genome shotgun (WGS) entry which is preliminary data.</text>
</comment>
<gene>
    <name evidence="1" type="ORF">ACFFMS_28895</name>
</gene>
<reference evidence="1 2" key="1">
    <citation type="submission" date="2024-09" db="EMBL/GenBank/DDBJ databases">
        <authorList>
            <person name="Sun Q."/>
            <person name="Mori K."/>
        </authorList>
    </citation>
    <scope>NUCLEOTIDE SEQUENCE [LARGE SCALE GENOMIC DNA]</scope>
    <source>
        <strain evidence="1 2">JCM 11201</strain>
    </source>
</reference>
<dbReference type="RefSeq" id="WP_379952191.1">
    <property type="nucleotide sequence ID" value="NZ_JBHMAF010000196.1"/>
</dbReference>
<accession>A0ABV5WPJ3</accession>
<dbReference type="PANTHER" id="PTHR38449:SF1">
    <property type="entry name" value="REGULATORY PROTEIN SSL2874-RELATED"/>
    <property type="match status" value="1"/>
</dbReference>
<evidence type="ECO:0000313" key="1">
    <source>
        <dbReference type="EMBL" id="MFB9762245.1"/>
    </source>
</evidence>
<dbReference type="InterPro" id="IPR007169">
    <property type="entry name" value="RemA-like"/>
</dbReference>
<dbReference type="Proteomes" id="UP001589609">
    <property type="component" value="Unassembled WGS sequence"/>
</dbReference>
<dbReference type="EMBL" id="JBHMAF010000196">
    <property type="protein sequence ID" value="MFB9762245.1"/>
    <property type="molecule type" value="Genomic_DNA"/>
</dbReference>